<name>A0ABM8UY87_9BACT</name>
<protein>
    <submittedName>
        <fullName evidence="1">Uncharacterized protein</fullName>
    </submittedName>
</protein>
<reference evidence="1 2" key="1">
    <citation type="submission" date="2021-04" db="EMBL/GenBank/DDBJ databases">
        <authorList>
            <person name="Rodrigo-Torres L."/>
            <person name="Arahal R. D."/>
            <person name="Lucena T."/>
        </authorList>
    </citation>
    <scope>NUCLEOTIDE SEQUENCE [LARGE SCALE GENOMIC DNA]</scope>
    <source>
        <strain evidence="1 2">CECT 9623</strain>
    </source>
</reference>
<keyword evidence="2" id="KW-1185">Reference proteome</keyword>
<comment type="caution">
    <text evidence="1">The sequence shown here is derived from an EMBL/GenBank/DDBJ whole genome shotgun (WGS) entry which is preliminary data.</text>
</comment>
<dbReference type="EMBL" id="CAJRAU010000012">
    <property type="protein sequence ID" value="CAG5074579.1"/>
    <property type="molecule type" value="Genomic_DNA"/>
</dbReference>
<accession>A0ABM8UY87</accession>
<gene>
    <name evidence="1" type="ORF">DYBT9623_05266</name>
</gene>
<evidence type="ECO:0000313" key="2">
    <source>
        <dbReference type="Proteomes" id="UP000679725"/>
    </source>
</evidence>
<evidence type="ECO:0000313" key="1">
    <source>
        <dbReference type="EMBL" id="CAG5074579.1"/>
    </source>
</evidence>
<proteinExistence type="predicted"/>
<organism evidence="1 2">
    <name type="scientific">Dyadobacter linearis</name>
    <dbReference type="NCBI Taxonomy" id="2823330"/>
    <lineage>
        <taxon>Bacteria</taxon>
        <taxon>Pseudomonadati</taxon>
        <taxon>Bacteroidota</taxon>
        <taxon>Cytophagia</taxon>
        <taxon>Cytophagales</taxon>
        <taxon>Spirosomataceae</taxon>
        <taxon>Dyadobacter</taxon>
    </lineage>
</organism>
<sequence length="117" mass="13256">MGFVWKIILSIKRNNPIASAIFNLHSTITQYLRSHHTLPHFGILLLNSARKLFGDIIMNPHCPDLLLIHLPKGLHCRPPALTKNFLLQKQGLSMNKISKQLGIVYATLYNYAGKLKT</sequence>
<dbReference type="Proteomes" id="UP000679725">
    <property type="component" value="Unassembled WGS sequence"/>
</dbReference>